<keyword evidence="10 17" id="KW-0479">Metal-binding</keyword>
<feature type="binding site" evidence="17">
    <location>
        <position position="277"/>
    </location>
    <ligand>
        <name>Zn(2+)</name>
        <dbReference type="ChEBI" id="CHEBI:29105"/>
    </ligand>
</feature>
<evidence type="ECO:0000313" key="21">
    <source>
        <dbReference type="Proteomes" id="UP001494902"/>
    </source>
</evidence>
<evidence type="ECO:0000256" key="16">
    <source>
        <dbReference type="ARBA" id="ARBA00023285"/>
    </source>
</evidence>
<comment type="function">
    <text evidence="17">Catalyzes the conversion of 3-deoxy-D-arabino-heptulosonate 7-phosphate (DAHP) to dehydroquinate (DHQ).</text>
</comment>
<dbReference type="PIRSF" id="PIRSF001455">
    <property type="entry name" value="DHQ_synth"/>
    <property type="match status" value="1"/>
</dbReference>
<dbReference type="InterPro" id="IPR056179">
    <property type="entry name" value="DHQS_C"/>
</dbReference>
<evidence type="ECO:0000256" key="11">
    <source>
        <dbReference type="ARBA" id="ARBA00022741"/>
    </source>
</evidence>
<dbReference type="EC" id="4.2.3.4" evidence="6 17"/>
<evidence type="ECO:0000256" key="6">
    <source>
        <dbReference type="ARBA" id="ARBA00013031"/>
    </source>
</evidence>
<evidence type="ECO:0000256" key="14">
    <source>
        <dbReference type="ARBA" id="ARBA00023141"/>
    </source>
</evidence>
<keyword evidence="21" id="KW-1185">Reference proteome</keyword>
<keyword evidence="8 17" id="KW-0963">Cytoplasm</keyword>
<dbReference type="NCBIfam" id="TIGR01357">
    <property type="entry name" value="aroB"/>
    <property type="match status" value="1"/>
</dbReference>
<evidence type="ECO:0000256" key="5">
    <source>
        <dbReference type="ARBA" id="ARBA00005412"/>
    </source>
</evidence>
<keyword evidence="16 17" id="KW-0170">Cobalt</keyword>
<dbReference type="RefSeq" id="WP_349297364.1">
    <property type="nucleotide sequence ID" value="NZ_JBEDNQ010000002.1"/>
</dbReference>
<feature type="binding site" evidence="17">
    <location>
        <position position="165"/>
    </location>
    <ligand>
        <name>NAD(+)</name>
        <dbReference type="ChEBI" id="CHEBI:57540"/>
    </ligand>
</feature>
<evidence type="ECO:0000259" key="18">
    <source>
        <dbReference type="Pfam" id="PF01761"/>
    </source>
</evidence>
<dbReference type="CDD" id="cd08195">
    <property type="entry name" value="DHQS"/>
    <property type="match status" value="1"/>
</dbReference>
<dbReference type="HAMAP" id="MF_00110">
    <property type="entry name" value="DHQ_synthase"/>
    <property type="match status" value="1"/>
</dbReference>
<evidence type="ECO:0000256" key="15">
    <source>
        <dbReference type="ARBA" id="ARBA00023239"/>
    </source>
</evidence>
<feature type="domain" description="3-dehydroquinate synthase N-terminal" evidence="18">
    <location>
        <begin position="82"/>
        <end position="192"/>
    </location>
</feature>
<comment type="pathway">
    <text evidence="4 17">Metabolic intermediate biosynthesis; chorismate biosynthesis; chorismate from D-erythrose 4-phosphate and phosphoenolpyruvate: step 2/7.</text>
</comment>
<feature type="binding site" evidence="17">
    <location>
        <begin position="143"/>
        <end position="144"/>
    </location>
    <ligand>
        <name>NAD(+)</name>
        <dbReference type="ChEBI" id="CHEBI:57540"/>
    </ligand>
</feature>
<gene>
    <name evidence="17 20" type="primary">aroB</name>
    <name evidence="20" type="ORF">WIS52_04910</name>
</gene>
<comment type="cofactor">
    <cofactor evidence="17">
        <name>Co(2+)</name>
        <dbReference type="ChEBI" id="CHEBI:48828"/>
    </cofactor>
    <cofactor evidence="17">
        <name>Zn(2+)</name>
        <dbReference type="ChEBI" id="CHEBI:29105"/>
    </cofactor>
    <text evidence="17">Binds 1 divalent metal cation per subunit. Can use either Co(2+) or Zn(2+).</text>
</comment>
<dbReference type="Pfam" id="PF01761">
    <property type="entry name" value="DHQ_synthase"/>
    <property type="match status" value="1"/>
</dbReference>
<dbReference type="EMBL" id="JBEDNQ010000002">
    <property type="protein sequence ID" value="MEQ3549802.1"/>
    <property type="molecule type" value="Genomic_DNA"/>
</dbReference>
<evidence type="ECO:0000256" key="4">
    <source>
        <dbReference type="ARBA" id="ARBA00004661"/>
    </source>
</evidence>
<evidence type="ECO:0000259" key="19">
    <source>
        <dbReference type="Pfam" id="PF24621"/>
    </source>
</evidence>
<accession>A0ABV1K873</accession>
<dbReference type="PANTHER" id="PTHR43622:SF7">
    <property type="entry name" value="3-DEHYDROQUINATE SYNTHASE, CHLOROPLASTIC"/>
    <property type="match status" value="1"/>
</dbReference>
<dbReference type="Proteomes" id="UP001494902">
    <property type="component" value="Unassembled WGS sequence"/>
</dbReference>
<dbReference type="PANTHER" id="PTHR43622">
    <property type="entry name" value="3-DEHYDROQUINATE SYNTHASE"/>
    <property type="match status" value="1"/>
</dbReference>
<evidence type="ECO:0000256" key="8">
    <source>
        <dbReference type="ARBA" id="ARBA00022490"/>
    </source>
</evidence>
<evidence type="ECO:0000313" key="20">
    <source>
        <dbReference type="EMBL" id="MEQ3549802.1"/>
    </source>
</evidence>
<evidence type="ECO:0000256" key="7">
    <source>
        <dbReference type="ARBA" id="ARBA00017684"/>
    </source>
</evidence>
<name>A0ABV1K873_9PSEU</name>
<feature type="binding site" evidence="17">
    <location>
        <begin position="85"/>
        <end position="90"/>
    </location>
    <ligand>
        <name>NAD(+)</name>
        <dbReference type="ChEBI" id="CHEBI:57540"/>
    </ligand>
</feature>
<comment type="caution">
    <text evidence="20">The sequence shown here is derived from an EMBL/GenBank/DDBJ whole genome shotgun (WGS) entry which is preliminary data.</text>
</comment>
<evidence type="ECO:0000256" key="10">
    <source>
        <dbReference type="ARBA" id="ARBA00022723"/>
    </source>
</evidence>
<keyword evidence="11 17" id="KW-0547">Nucleotide-binding</keyword>
<comment type="catalytic activity">
    <reaction evidence="1 17">
        <text>7-phospho-2-dehydro-3-deoxy-D-arabino-heptonate = 3-dehydroquinate + phosphate</text>
        <dbReference type="Rhea" id="RHEA:21968"/>
        <dbReference type="ChEBI" id="CHEBI:32364"/>
        <dbReference type="ChEBI" id="CHEBI:43474"/>
        <dbReference type="ChEBI" id="CHEBI:58394"/>
        <dbReference type="EC" id="4.2.3.4"/>
    </reaction>
</comment>
<comment type="caution">
    <text evidence="17">Lacks conserved residue(s) required for the propagation of feature annotation.</text>
</comment>
<dbReference type="InterPro" id="IPR016037">
    <property type="entry name" value="DHQ_synth_AroB"/>
</dbReference>
<protein>
    <recommendedName>
        <fullName evidence="7 17">3-dehydroquinate synthase</fullName>
        <shortName evidence="17">DHQS</shortName>
        <ecNumber evidence="6 17">4.2.3.4</ecNumber>
    </recommendedName>
</protein>
<reference evidence="20 21" key="1">
    <citation type="submission" date="2024-03" db="EMBL/GenBank/DDBJ databases">
        <title>Draft genome sequence of Pseudonocardia nematodicida JCM 31783.</title>
        <authorList>
            <person name="Butdee W."/>
            <person name="Duangmal K."/>
        </authorList>
    </citation>
    <scope>NUCLEOTIDE SEQUENCE [LARGE SCALE GENOMIC DNA]</scope>
    <source>
        <strain evidence="20 21">JCM 31783</strain>
    </source>
</reference>
<comment type="cofactor">
    <cofactor evidence="2 17">
        <name>NAD(+)</name>
        <dbReference type="ChEBI" id="CHEBI:57540"/>
    </cofactor>
</comment>
<feature type="binding site" evidence="17">
    <location>
        <begin position="119"/>
        <end position="123"/>
    </location>
    <ligand>
        <name>NAD(+)</name>
        <dbReference type="ChEBI" id="CHEBI:57540"/>
    </ligand>
</feature>
<proteinExistence type="inferred from homology"/>
<evidence type="ECO:0000256" key="3">
    <source>
        <dbReference type="ARBA" id="ARBA00004496"/>
    </source>
</evidence>
<keyword evidence="9 17" id="KW-0028">Amino-acid biosynthesis</keyword>
<dbReference type="Gene3D" id="3.40.50.1970">
    <property type="match status" value="1"/>
</dbReference>
<feature type="binding site" evidence="17">
    <location>
        <position position="198"/>
    </location>
    <ligand>
        <name>Zn(2+)</name>
        <dbReference type="ChEBI" id="CHEBI:29105"/>
    </ligand>
</feature>
<dbReference type="SUPFAM" id="SSF56796">
    <property type="entry name" value="Dehydroquinate synthase-like"/>
    <property type="match status" value="1"/>
</dbReference>
<keyword evidence="12 17" id="KW-0862">Zinc</keyword>
<organism evidence="20 21">
    <name type="scientific">Pseudonocardia nematodicida</name>
    <dbReference type="NCBI Taxonomy" id="1206997"/>
    <lineage>
        <taxon>Bacteria</taxon>
        <taxon>Bacillati</taxon>
        <taxon>Actinomycetota</taxon>
        <taxon>Actinomycetes</taxon>
        <taxon>Pseudonocardiales</taxon>
        <taxon>Pseudonocardiaceae</taxon>
        <taxon>Pseudonocardia</taxon>
    </lineage>
</organism>
<comment type="subcellular location">
    <subcellularLocation>
        <location evidence="3 17">Cytoplasm</location>
    </subcellularLocation>
</comment>
<evidence type="ECO:0000256" key="12">
    <source>
        <dbReference type="ARBA" id="ARBA00022833"/>
    </source>
</evidence>
<evidence type="ECO:0000256" key="1">
    <source>
        <dbReference type="ARBA" id="ARBA00001393"/>
    </source>
</evidence>
<dbReference type="InterPro" id="IPR030963">
    <property type="entry name" value="DHQ_synth_fam"/>
</dbReference>
<feature type="domain" description="3-dehydroquinate synthase C-terminal" evidence="19">
    <location>
        <begin position="195"/>
        <end position="337"/>
    </location>
</feature>
<dbReference type="Pfam" id="PF24621">
    <property type="entry name" value="DHQS_C"/>
    <property type="match status" value="1"/>
</dbReference>
<evidence type="ECO:0000256" key="17">
    <source>
        <dbReference type="HAMAP-Rule" id="MF_00110"/>
    </source>
</evidence>
<dbReference type="InterPro" id="IPR030960">
    <property type="entry name" value="DHQS/DOIS_N"/>
</dbReference>
<dbReference type="InterPro" id="IPR050071">
    <property type="entry name" value="Dehydroquinate_synthase"/>
</dbReference>
<evidence type="ECO:0000256" key="13">
    <source>
        <dbReference type="ARBA" id="ARBA00023027"/>
    </source>
</evidence>
<evidence type="ECO:0000256" key="9">
    <source>
        <dbReference type="ARBA" id="ARBA00022605"/>
    </source>
</evidence>
<feature type="binding site" evidence="17">
    <location>
        <position position="156"/>
    </location>
    <ligand>
        <name>NAD(+)</name>
        <dbReference type="ChEBI" id="CHEBI:57540"/>
    </ligand>
</feature>
<sequence length="373" mass="38309">MAGSTPDGSGVVEPDGAVRIDVHADRPYPVLVGPGVAGRLAEVVAGTGAGRVLLLHPPTLADRAEAARAELAAAGTAALTHQVPDAEAGKSLGSLAACWDACAAAGLTRSDLVVGFGGGAVTDLAGFVAATWMRGIGVVHVPTTLLAMVDAAVGGKTGINTAAGKNLVGAFHEPAAVLVDLDTLRSLPREELVAGSAEVWKAGFIADPVILDRVRADPAAALDPAGPVLGEVVRRAIRVKADVVGADLRESHLREILNYGHTLGHAIERREDYRWRHGNAVAVGLVFAAELARAAGRLDDATADLHREVLERVGLPTSYEPGVLGELTATMRGDKKSRAGTLRFVVLDGLAKPGRLEGPDPALLETAYAAISG</sequence>
<feature type="binding site" evidence="17">
    <location>
        <position position="261"/>
    </location>
    <ligand>
        <name>Zn(2+)</name>
        <dbReference type="ChEBI" id="CHEBI:29105"/>
    </ligand>
</feature>
<keyword evidence="15 17" id="KW-0456">Lyase</keyword>
<keyword evidence="14 17" id="KW-0057">Aromatic amino acid biosynthesis</keyword>
<dbReference type="Gene3D" id="1.20.1090.10">
    <property type="entry name" value="Dehydroquinate synthase-like - alpha domain"/>
    <property type="match status" value="1"/>
</dbReference>
<comment type="similarity">
    <text evidence="5 17">Belongs to the sugar phosphate cyclases superfamily. Dehydroquinate synthase family.</text>
</comment>
<evidence type="ECO:0000256" key="2">
    <source>
        <dbReference type="ARBA" id="ARBA00001911"/>
    </source>
</evidence>
<keyword evidence="13 17" id="KW-0520">NAD</keyword>
<dbReference type="GO" id="GO:0003856">
    <property type="term" value="F:3-dehydroquinate synthase activity"/>
    <property type="evidence" value="ECO:0007669"/>
    <property type="project" value="UniProtKB-EC"/>
</dbReference>